<evidence type="ECO:0000313" key="1">
    <source>
        <dbReference type="EMBL" id="PWW28236.1"/>
    </source>
</evidence>
<protein>
    <submittedName>
        <fullName evidence="1">Nucleoside-diphosphate-sugar epimerase</fullName>
    </submittedName>
</protein>
<comment type="caution">
    <text evidence="1">The sequence shown here is derived from an EMBL/GenBank/DDBJ whole genome shotgun (WGS) entry which is preliminary data.</text>
</comment>
<name>A0A2V2ZUZ6_9BACI</name>
<dbReference type="RefSeq" id="WP_110065107.1">
    <property type="nucleotide sequence ID" value="NZ_QGTW01000006.1"/>
</dbReference>
<gene>
    <name evidence="1" type="ORF">DFO73_10651</name>
</gene>
<accession>A0A2V2ZUZ6</accession>
<dbReference type="Proteomes" id="UP000247150">
    <property type="component" value="Unassembled WGS sequence"/>
</dbReference>
<dbReference type="Gene3D" id="3.40.50.720">
    <property type="entry name" value="NAD(P)-binding Rossmann-like Domain"/>
    <property type="match status" value="1"/>
</dbReference>
<reference evidence="1 2" key="1">
    <citation type="submission" date="2018-05" db="EMBL/GenBank/DDBJ databases">
        <title>Freshwater and sediment microbial communities from various areas in North America, analyzing microbe dynamics in response to fracking.</title>
        <authorList>
            <person name="Lamendella R."/>
        </authorList>
    </citation>
    <scope>NUCLEOTIDE SEQUENCE [LARGE SCALE GENOMIC DNA]</scope>
    <source>
        <strain evidence="1 2">15_TX</strain>
    </source>
</reference>
<dbReference type="InterPro" id="IPR036291">
    <property type="entry name" value="NAD(P)-bd_dom_sf"/>
</dbReference>
<dbReference type="SUPFAM" id="SSF51735">
    <property type="entry name" value="NAD(P)-binding Rossmann-fold domains"/>
    <property type="match status" value="1"/>
</dbReference>
<dbReference type="EMBL" id="QGTW01000006">
    <property type="protein sequence ID" value="PWW28236.1"/>
    <property type="molecule type" value="Genomic_DNA"/>
</dbReference>
<sequence>METLQDLEKKLSEPSSRLIKDIRDIKGDIMILGVGGKMGPTLAKVAKRACDQVGVNKRIIGVSRFSSKNVRIDLEEHGVETIAADLLDEKELQNLPEAENIIYMAGYKFGTVGNESYTWAMNTFLPGKVAEKFKNSRIVSFSSGNVYPLTNVSYGGASENHQTGPVGEYAQSCLGRERIFEHFSRLHGTKLVQFRLNYSIDLRYGVLLEIARSVYNGNPIDLHMGHVNVIWQGDANEMAIRSLMLADSPPLILNVTGPETVSIRWLAEKFGEKFGKEPVFLNEESETALLNNATKAHKLLGYPLVTLQQMMEWVGRWVEIDGETINKPTHFQQREGAF</sequence>
<dbReference type="AlphaFoldDB" id="A0A2V2ZUZ6"/>
<evidence type="ECO:0000313" key="2">
    <source>
        <dbReference type="Proteomes" id="UP000247150"/>
    </source>
</evidence>
<proteinExistence type="predicted"/>
<organism evidence="1 2">
    <name type="scientific">Cytobacillus oceanisediminis</name>
    <dbReference type="NCBI Taxonomy" id="665099"/>
    <lineage>
        <taxon>Bacteria</taxon>
        <taxon>Bacillati</taxon>
        <taxon>Bacillota</taxon>
        <taxon>Bacilli</taxon>
        <taxon>Bacillales</taxon>
        <taxon>Bacillaceae</taxon>
        <taxon>Cytobacillus</taxon>
    </lineage>
</organism>
<dbReference type="OrthoDB" id="9785845at2"/>